<proteinExistence type="predicted"/>
<dbReference type="EMBL" id="JASJOU010000024">
    <property type="protein sequence ID" value="MDJ1506580.1"/>
    <property type="molecule type" value="Genomic_DNA"/>
</dbReference>
<evidence type="ECO:0000313" key="1">
    <source>
        <dbReference type="EMBL" id="MDJ1506580.1"/>
    </source>
</evidence>
<protein>
    <submittedName>
        <fullName evidence="1">Uncharacterized protein</fullName>
    </submittedName>
</protein>
<dbReference type="AlphaFoldDB" id="A0AAE3UIH0"/>
<organism evidence="1 2">
    <name type="scientific">Xanthocytophaga agilis</name>
    <dbReference type="NCBI Taxonomy" id="3048010"/>
    <lineage>
        <taxon>Bacteria</taxon>
        <taxon>Pseudomonadati</taxon>
        <taxon>Bacteroidota</taxon>
        <taxon>Cytophagia</taxon>
        <taxon>Cytophagales</taxon>
        <taxon>Rhodocytophagaceae</taxon>
        <taxon>Xanthocytophaga</taxon>
    </lineage>
</organism>
<gene>
    <name evidence="1" type="ORF">QNI22_38375</name>
</gene>
<comment type="caution">
    <text evidence="1">The sequence shown here is derived from an EMBL/GenBank/DDBJ whole genome shotgun (WGS) entry which is preliminary data.</text>
</comment>
<evidence type="ECO:0000313" key="2">
    <source>
        <dbReference type="Proteomes" id="UP001232063"/>
    </source>
</evidence>
<dbReference type="RefSeq" id="WP_314004477.1">
    <property type="nucleotide sequence ID" value="NZ_JASJOU010000024.1"/>
</dbReference>
<keyword evidence="2" id="KW-1185">Reference proteome</keyword>
<dbReference type="Proteomes" id="UP001232063">
    <property type="component" value="Unassembled WGS sequence"/>
</dbReference>
<name>A0AAE3UIH0_9BACT</name>
<accession>A0AAE3UIH0</accession>
<sequence length="131" mass="14923">MGTKRTEFELVNNDPLKTIVAINVTNWSRYDYPEELNPSQLESLVPIKPNESKMMSLELRNGATGCPFYVKLIFSDNSYAEFNVVQRDAFEKITDRSVPLLTGVRAFENAEDNQPEGYHGQVHVTLTNYTC</sequence>
<reference evidence="1" key="1">
    <citation type="submission" date="2023-05" db="EMBL/GenBank/DDBJ databases">
        <authorList>
            <person name="Zhang X."/>
        </authorList>
    </citation>
    <scope>NUCLEOTIDE SEQUENCE</scope>
    <source>
        <strain evidence="1">BD1B2-1</strain>
    </source>
</reference>